<organism evidence="1">
    <name type="scientific">marine sediment metagenome</name>
    <dbReference type="NCBI Taxonomy" id="412755"/>
    <lineage>
        <taxon>unclassified sequences</taxon>
        <taxon>metagenomes</taxon>
        <taxon>ecological metagenomes</taxon>
    </lineage>
</organism>
<dbReference type="AlphaFoldDB" id="X1AZS9"/>
<reference evidence="1" key="1">
    <citation type="journal article" date="2014" name="Front. Microbiol.">
        <title>High frequency of phylogenetically diverse reductive dehalogenase-homologous genes in deep subseafloor sedimentary metagenomes.</title>
        <authorList>
            <person name="Kawai M."/>
            <person name="Futagami T."/>
            <person name="Toyoda A."/>
            <person name="Takaki Y."/>
            <person name="Nishi S."/>
            <person name="Hori S."/>
            <person name="Arai W."/>
            <person name="Tsubouchi T."/>
            <person name="Morono Y."/>
            <person name="Uchiyama I."/>
            <person name="Ito T."/>
            <person name="Fujiyama A."/>
            <person name="Inagaki F."/>
            <person name="Takami H."/>
        </authorList>
    </citation>
    <scope>NUCLEOTIDE SEQUENCE</scope>
    <source>
        <strain evidence="1">Expedition CK06-06</strain>
    </source>
</reference>
<gene>
    <name evidence="1" type="ORF">S01H4_12592</name>
</gene>
<name>X1AZS9_9ZZZZ</name>
<comment type="caution">
    <text evidence="1">The sequence shown here is derived from an EMBL/GenBank/DDBJ whole genome shotgun (WGS) entry which is preliminary data.</text>
</comment>
<proteinExistence type="predicted"/>
<accession>X1AZS9</accession>
<evidence type="ECO:0000313" key="1">
    <source>
        <dbReference type="EMBL" id="GAG65256.1"/>
    </source>
</evidence>
<dbReference type="EMBL" id="BART01005389">
    <property type="protein sequence ID" value="GAG65256.1"/>
    <property type="molecule type" value="Genomic_DNA"/>
</dbReference>
<feature type="non-terminal residue" evidence="1">
    <location>
        <position position="1"/>
    </location>
</feature>
<sequence length="144" mass="15948">LTLPVIPTTLSLVWTDGNSITYVEQTTLRATYEMWNGTKITGATLNVTIGVTSWTLVWNGGNQAYEHTFLGSDAPPGFGTHDITVLAGRADFQSQSDSLESLTLSIELTNLVISWTNGNNISYHSNCIRIRPRNDNCSRHFNDR</sequence>
<protein>
    <submittedName>
        <fullName evidence="1">Uncharacterized protein</fullName>
    </submittedName>
</protein>